<evidence type="ECO:0000313" key="2">
    <source>
        <dbReference type="Proteomes" id="UP001060085"/>
    </source>
</evidence>
<evidence type="ECO:0000313" key="1">
    <source>
        <dbReference type="EMBL" id="KAI5657507.1"/>
    </source>
</evidence>
<dbReference type="Proteomes" id="UP001060085">
    <property type="component" value="Linkage Group LG06"/>
</dbReference>
<proteinExistence type="predicted"/>
<sequence length="161" mass="18420">MEVTAHSKERRGLHLQTRVFKITTNSNCCIYCGQGRMAFFSSSNSDKIILKRSDDKTFKVDDVMAKQYVTIKHMIKEPFINSDPILIPNVLGEIFVKIVKYCKRVICSVASGEDDGELKSFIVELVNGNEPTMFPLFFIEVKICFVVVDVLYFRYVLDITS</sequence>
<accession>A0ACC0A9A5</accession>
<name>A0ACC0A9A5_CATRO</name>
<protein>
    <submittedName>
        <fullName evidence="1">Uncharacterized protein</fullName>
    </submittedName>
</protein>
<reference evidence="2" key="1">
    <citation type="journal article" date="2023" name="Nat. Plants">
        <title>Single-cell RNA sequencing provides a high-resolution roadmap for understanding the multicellular compartmentation of specialized metabolism.</title>
        <authorList>
            <person name="Sun S."/>
            <person name="Shen X."/>
            <person name="Li Y."/>
            <person name="Li Y."/>
            <person name="Wang S."/>
            <person name="Li R."/>
            <person name="Zhang H."/>
            <person name="Shen G."/>
            <person name="Guo B."/>
            <person name="Wei J."/>
            <person name="Xu J."/>
            <person name="St-Pierre B."/>
            <person name="Chen S."/>
            <person name="Sun C."/>
        </authorList>
    </citation>
    <scope>NUCLEOTIDE SEQUENCE [LARGE SCALE GENOMIC DNA]</scope>
</reference>
<comment type="caution">
    <text evidence="1">The sequence shown here is derived from an EMBL/GenBank/DDBJ whole genome shotgun (WGS) entry which is preliminary data.</text>
</comment>
<dbReference type="EMBL" id="CM044706">
    <property type="protein sequence ID" value="KAI5657507.1"/>
    <property type="molecule type" value="Genomic_DNA"/>
</dbReference>
<keyword evidence="2" id="KW-1185">Reference proteome</keyword>
<gene>
    <name evidence="1" type="ORF">M9H77_26300</name>
</gene>
<organism evidence="1 2">
    <name type="scientific">Catharanthus roseus</name>
    <name type="common">Madagascar periwinkle</name>
    <name type="synonym">Vinca rosea</name>
    <dbReference type="NCBI Taxonomy" id="4058"/>
    <lineage>
        <taxon>Eukaryota</taxon>
        <taxon>Viridiplantae</taxon>
        <taxon>Streptophyta</taxon>
        <taxon>Embryophyta</taxon>
        <taxon>Tracheophyta</taxon>
        <taxon>Spermatophyta</taxon>
        <taxon>Magnoliopsida</taxon>
        <taxon>eudicotyledons</taxon>
        <taxon>Gunneridae</taxon>
        <taxon>Pentapetalae</taxon>
        <taxon>asterids</taxon>
        <taxon>lamiids</taxon>
        <taxon>Gentianales</taxon>
        <taxon>Apocynaceae</taxon>
        <taxon>Rauvolfioideae</taxon>
        <taxon>Vinceae</taxon>
        <taxon>Catharanthinae</taxon>
        <taxon>Catharanthus</taxon>
    </lineage>
</organism>